<proteinExistence type="predicted"/>
<dbReference type="InterPro" id="IPR006116">
    <property type="entry name" value="NT_2-5OAS_ClassI-CCAase"/>
</dbReference>
<name>A0A415DNG1_PHOVU</name>
<dbReference type="AlphaFoldDB" id="A0A415DNG1"/>
<reference evidence="3 4" key="1">
    <citation type="submission" date="2018-08" db="EMBL/GenBank/DDBJ databases">
        <title>A genome reference for cultivated species of the human gut microbiota.</title>
        <authorList>
            <person name="Zou Y."/>
            <person name="Xue W."/>
            <person name="Luo G."/>
        </authorList>
    </citation>
    <scope>NUCLEOTIDE SEQUENCE [LARGE SCALE GENOMIC DNA]</scope>
    <source>
        <strain evidence="3 4">AM09-18</strain>
    </source>
</reference>
<accession>A0A415DNG1</accession>
<keyword evidence="1" id="KW-0051">Antiviral defense</keyword>
<evidence type="ECO:0000313" key="4">
    <source>
        <dbReference type="Proteomes" id="UP000283958"/>
    </source>
</evidence>
<dbReference type="CDD" id="cd05400">
    <property type="entry name" value="NT_2-5OAS_ClassI-CCAase"/>
    <property type="match status" value="1"/>
</dbReference>
<comment type="caution">
    <text evidence="3">The sequence shown here is derived from an EMBL/GenBank/DDBJ whole genome shotgun (WGS) entry which is preliminary data.</text>
</comment>
<dbReference type="EMBL" id="QRMN01000005">
    <property type="protein sequence ID" value="RHJ79793.1"/>
    <property type="molecule type" value="Genomic_DNA"/>
</dbReference>
<dbReference type="RefSeq" id="WP_118327520.1">
    <property type="nucleotide sequence ID" value="NZ_QRMN01000005.1"/>
</dbReference>
<feature type="region of interest" description="Disordered" evidence="2">
    <location>
        <begin position="283"/>
        <end position="313"/>
    </location>
</feature>
<keyword evidence="3" id="KW-0808">Transferase</keyword>
<dbReference type="Proteomes" id="UP000283958">
    <property type="component" value="Unassembled WGS sequence"/>
</dbReference>
<dbReference type="InterPro" id="IPR043519">
    <property type="entry name" value="NT_sf"/>
</dbReference>
<evidence type="ECO:0000256" key="1">
    <source>
        <dbReference type="ARBA" id="ARBA00023118"/>
    </source>
</evidence>
<dbReference type="GO" id="GO:0051607">
    <property type="term" value="P:defense response to virus"/>
    <property type="evidence" value="ECO:0007669"/>
    <property type="project" value="UniProtKB-KW"/>
</dbReference>
<dbReference type="Pfam" id="PF18144">
    <property type="entry name" value="SMODS"/>
    <property type="match status" value="1"/>
</dbReference>
<dbReference type="SUPFAM" id="SSF81301">
    <property type="entry name" value="Nucleotidyltransferase"/>
    <property type="match status" value="1"/>
</dbReference>
<organism evidence="3 4">
    <name type="scientific">Phocaeicola vulgatus</name>
    <name type="common">Bacteroides vulgatus</name>
    <dbReference type="NCBI Taxonomy" id="821"/>
    <lineage>
        <taxon>Bacteria</taxon>
        <taxon>Pseudomonadati</taxon>
        <taxon>Bacteroidota</taxon>
        <taxon>Bacteroidia</taxon>
        <taxon>Bacteroidales</taxon>
        <taxon>Bacteroidaceae</taxon>
        <taxon>Phocaeicola</taxon>
    </lineage>
</organism>
<evidence type="ECO:0000313" key="3">
    <source>
        <dbReference type="EMBL" id="RHJ79793.1"/>
    </source>
</evidence>
<dbReference type="GO" id="GO:0016779">
    <property type="term" value="F:nucleotidyltransferase activity"/>
    <property type="evidence" value="ECO:0007669"/>
    <property type="project" value="InterPro"/>
</dbReference>
<sequence length="313" mass="36321">MENSFKDFLSNITLTSDQQEDAQTKYTGVCEKLYKFYYGEGAYDSSKKYLFGSYKTKTNVRPFTEEQDIDVLFKIPEDTFKKYDGYKSNGQCALLQEIKDVLKEKYTTTDKIKAWGKVVLVQFAENHHNVELLPALEKEDGTFLIPNSENGGSWDYFDPRMEIDKFNESNKATSGLTRDLAKMLKAWAHNTPSMSYKSCERMDDIIAFLDANYASGANNIGYDKIVFDFFDYMRSRCNDCIKSYIDKAFNRAQKALEYNDNDKPMEASEEWIKIFGEEFPKTKENSKRENQGVYIQQNPSRPWFGSTKKNRIG</sequence>
<evidence type="ECO:0000256" key="2">
    <source>
        <dbReference type="SAM" id="MobiDB-lite"/>
    </source>
</evidence>
<protein>
    <submittedName>
        <fullName evidence="3">Nucleotidyltransferase</fullName>
    </submittedName>
</protein>
<gene>
    <name evidence="3" type="ORF">DW105_03145</name>
</gene>